<evidence type="ECO:0000313" key="3">
    <source>
        <dbReference type="Proteomes" id="UP001196661"/>
    </source>
</evidence>
<dbReference type="Gene3D" id="1.10.260.40">
    <property type="entry name" value="lambda repressor-like DNA-binding domains"/>
    <property type="match status" value="1"/>
</dbReference>
<dbReference type="RefSeq" id="WP_215616928.1">
    <property type="nucleotide sequence ID" value="NZ_JADOER010000003.1"/>
</dbReference>
<keyword evidence="3" id="KW-1185">Reference proteome</keyword>
<dbReference type="Proteomes" id="UP001196661">
    <property type="component" value="Unassembled WGS sequence"/>
</dbReference>
<organism evidence="2 3">
    <name type="scientific">Leptothoe kymatousa TAU-MAC 1615</name>
    <dbReference type="NCBI Taxonomy" id="2364775"/>
    <lineage>
        <taxon>Bacteria</taxon>
        <taxon>Bacillati</taxon>
        <taxon>Cyanobacteriota</taxon>
        <taxon>Cyanophyceae</taxon>
        <taxon>Nodosilineales</taxon>
        <taxon>Cymatolegaceae</taxon>
        <taxon>Leptothoe</taxon>
        <taxon>Leptothoe kymatousa</taxon>
    </lineage>
</organism>
<feature type="domain" description="HTH cro/C1-type" evidence="1">
    <location>
        <begin position="26"/>
        <end position="86"/>
    </location>
</feature>
<sequence>MTAKTVQPCSAAEDYRQQLAAIGGYLKTIRTHQGLSLQQVSQRTRVQPNQLRAIETGDARKLPEAIYVRGFLKQYAQALGLNGEDIAAQVCVEPANIKLRWLNQADFSSRSHQHNRSLGHWWAKLTPLV</sequence>
<dbReference type="SMART" id="SM00530">
    <property type="entry name" value="HTH_XRE"/>
    <property type="match status" value="1"/>
</dbReference>
<dbReference type="Pfam" id="PF13413">
    <property type="entry name" value="HTH_25"/>
    <property type="match status" value="1"/>
</dbReference>
<dbReference type="InterPro" id="IPR001387">
    <property type="entry name" value="Cro/C1-type_HTH"/>
</dbReference>
<dbReference type="InterPro" id="IPR050400">
    <property type="entry name" value="Bact_Cytoskel_RodZ"/>
</dbReference>
<comment type="caution">
    <text evidence="2">The sequence shown here is derived from an EMBL/GenBank/DDBJ whole genome shotgun (WGS) entry which is preliminary data.</text>
</comment>
<name>A0ABS5XZN8_9CYAN</name>
<dbReference type="CDD" id="cd00093">
    <property type="entry name" value="HTH_XRE"/>
    <property type="match status" value="1"/>
</dbReference>
<reference evidence="2 3" key="1">
    <citation type="journal article" date="2021" name="Mar. Drugs">
        <title>Genome Reduction and Secondary Metabolism of the Marine Sponge-Associated Cyanobacterium Leptothoe.</title>
        <authorList>
            <person name="Konstantinou D."/>
            <person name="Popin R.V."/>
            <person name="Fewer D.P."/>
            <person name="Sivonen K."/>
            <person name="Gkelis S."/>
        </authorList>
    </citation>
    <scope>NUCLEOTIDE SEQUENCE [LARGE SCALE GENOMIC DNA]</scope>
    <source>
        <strain evidence="2 3">TAU-MAC 1615</strain>
    </source>
</reference>
<dbReference type="PANTHER" id="PTHR34475">
    <property type="match status" value="1"/>
</dbReference>
<evidence type="ECO:0000259" key="1">
    <source>
        <dbReference type="PROSITE" id="PS50943"/>
    </source>
</evidence>
<evidence type="ECO:0000313" key="2">
    <source>
        <dbReference type="EMBL" id="MBT9311018.1"/>
    </source>
</evidence>
<accession>A0ABS5XZN8</accession>
<dbReference type="EMBL" id="JADOER010000003">
    <property type="protein sequence ID" value="MBT9311018.1"/>
    <property type="molecule type" value="Genomic_DNA"/>
</dbReference>
<protein>
    <submittedName>
        <fullName evidence="2">Helix-turn-helix domain-containing protein</fullName>
    </submittedName>
</protein>
<dbReference type="InterPro" id="IPR010982">
    <property type="entry name" value="Lambda_DNA-bd_dom_sf"/>
</dbReference>
<dbReference type="PROSITE" id="PS50943">
    <property type="entry name" value="HTH_CROC1"/>
    <property type="match status" value="1"/>
</dbReference>
<gene>
    <name evidence="2" type="ORF">IXB28_02260</name>
</gene>
<proteinExistence type="predicted"/>
<dbReference type="PANTHER" id="PTHR34475:SF1">
    <property type="entry name" value="CYTOSKELETON PROTEIN RODZ"/>
    <property type="match status" value="1"/>
</dbReference>
<dbReference type="SUPFAM" id="SSF47413">
    <property type="entry name" value="lambda repressor-like DNA-binding domains"/>
    <property type="match status" value="1"/>
</dbReference>